<keyword evidence="1" id="KW-0812">Transmembrane</keyword>
<comment type="caution">
    <text evidence="2">The sequence shown here is derived from an EMBL/GenBank/DDBJ whole genome shotgun (WGS) entry which is preliminary data.</text>
</comment>
<accession>A0A5C6VC58</accession>
<name>A0A5C6VC58_9BURK</name>
<reference evidence="2 3" key="1">
    <citation type="journal article" date="2018" name="Int. J. Syst. Evol. Microbiol.">
        <title>Paraburkholderia azotifigens sp. nov., a nitrogen-fixing bacterium isolated from paddy soil.</title>
        <authorList>
            <person name="Choi G.M."/>
            <person name="Im W.T."/>
        </authorList>
    </citation>
    <scope>NUCLEOTIDE SEQUENCE [LARGE SCALE GENOMIC DNA]</scope>
    <source>
        <strain evidence="2 3">NF 2-5-3</strain>
    </source>
</reference>
<dbReference type="EMBL" id="VOQS01000005">
    <property type="protein sequence ID" value="TXC81145.1"/>
    <property type="molecule type" value="Genomic_DNA"/>
</dbReference>
<gene>
    <name evidence="2" type="ORF">FRZ40_32615</name>
</gene>
<evidence type="ECO:0000313" key="2">
    <source>
        <dbReference type="EMBL" id="TXC81145.1"/>
    </source>
</evidence>
<evidence type="ECO:0000313" key="3">
    <source>
        <dbReference type="Proteomes" id="UP000321776"/>
    </source>
</evidence>
<evidence type="ECO:0000256" key="1">
    <source>
        <dbReference type="SAM" id="Phobius"/>
    </source>
</evidence>
<keyword evidence="1" id="KW-1133">Transmembrane helix</keyword>
<dbReference type="AlphaFoldDB" id="A0A5C6VC58"/>
<proteinExistence type="predicted"/>
<sequence length="69" mass="7688">MNWMTDKITLIVVACVCAAGAWALLHYSGQYFFPVITIVAVACFYADNRRLRALLKKNGIGPRSNGRQL</sequence>
<keyword evidence="1" id="KW-0472">Membrane</keyword>
<organism evidence="2 3">
    <name type="scientific">Paraburkholderia azotifigens</name>
    <dbReference type="NCBI Taxonomy" id="2057004"/>
    <lineage>
        <taxon>Bacteria</taxon>
        <taxon>Pseudomonadati</taxon>
        <taxon>Pseudomonadota</taxon>
        <taxon>Betaproteobacteria</taxon>
        <taxon>Burkholderiales</taxon>
        <taxon>Burkholderiaceae</taxon>
        <taxon>Paraburkholderia</taxon>
    </lineage>
</organism>
<dbReference type="Proteomes" id="UP000321776">
    <property type="component" value="Unassembled WGS sequence"/>
</dbReference>
<feature type="transmembrane region" description="Helical" evidence="1">
    <location>
        <begin position="31"/>
        <end position="47"/>
    </location>
</feature>
<protein>
    <submittedName>
        <fullName evidence="2">Uncharacterized protein</fullName>
    </submittedName>
</protein>
<feature type="transmembrane region" description="Helical" evidence="1">
    <location>
        <begin position="7"/>
        <end position="25"/>
    </location>
</feature>